<name>A0A8S2DRU3_9BILA</name>
<sequence>MLCRPELQVKPQQIQSLALAPSFHKMSIIKLNLSLYTNLILLKLDRFDYTRTRSVPSQSQQQQLTYLSINEFLYKKQTNADEIFELMLEMSPLKIRIVESRYITDSNQKSLFYKLVMLKFILLRLKPVMTSPKIDQSQIIRLSNTGYVIPTTNSTMNTNVWLQQYYTMSWNSYDEYISWFNSGHLVDFSRITAPWYCTCRFGQKEYSCVHTIGLMIIWGFKTVPQIIGQRKGKGRPKKVKTALTKD</sequence>
<dbReference type="Proteomes" id="UP000682733">
    <property type="component" value="Unassembled WGS sequence"/>
</dbReference>
<feature type="domain" description="SWIM-type" evidence="2">
    <location>
        <begin position="189"/>
        <end position="219"/>
    </location>
</feature>
<evidence type="ECO:0000256" key="1">
    <source>
        <dbReference type="PROSITE-ProRule" id="PRU00325"/>
    </source>
</evidence>
<evidence type="ECO:0000313" key="5">
    <source>
        <dbReference type="Proteomes" id="UP000677228"/>
    </source>
</evidence>
<keyword evidence="1" id="KW-0479">Metal-binding</keyword>
<dbReference type="AlphaFoldDB" id="A0A8S2DRU3"/>
<dbReference type="InterPro" id="IPR007527">
    <property type="entry name" value="Znf_SWIM"/>
</dbReference>
<accession>A0A8S2DRU3</accession>
<proteinExistence type="predicted"/>
<gene>
    <name evidence="3" type="ORF">OVA965_LOCUS13660</name>
    <name evidence="4" type="ORF">TMI583_LOCUS13665</name>
</gene>
<keyword evidence="1" id="KW-0862">Zinc</keyword>
<comment type="caution">
    <text evidence="3">The sequence shown here is derived from an EMBL/GenBank/DDBJ whole genome shotgun (WGS) entry which is preliminary data.</text>
</comment>
<protein>
    <recommendedName>
        <fullName evidence="2">SWIM-type domain-containing protein</fullName>
    </recommendedName>
</protein>
<dbReference type="PROSITE" id="PS50966">
    <property type="entry name" value="ZF_SWIM"/>
    <property type="match status" value="1"/>
</dbReference>
<dbReference type="EMBL" id="CAJNOK010005727">
    <property type="protein sequence ID" value="CAF0982505.1"/>
    <property type="molecule type" value="Genomic_DNA"/>
</dbReference>
<dbReference type="Proteomes" id="UP000677228">
    <property type="component" value="Unassembled WGS sequence"/>
</dbReference>
<organism evidence="3 5">
    <name type="scientific">Didymodactylos carnosus</name>
    <dbReference type="NCBI Taxonomy" id="1234261"/>
    <lineage>
        <taxon>Eukaryota</taxon>
        <taxon>Metazoa</taxon>
        <taxon>Spiralia</taxon>
        <taxon>Gnathifera</taxon>
        <taxon>Rotifera</taxon>
        <taxon>Eurotatoria</taxon>
        <taxon>Bdelloidea</taxon>
        <taxon>Philodinida</taxon>
        <taxon>Philodinidae</taxon>
        <taxon>Didymodactylos</taxon>
    </lineage>
</organism>
<keyword evidence="1" id="KW-0863">Zinc-finger</keyword>
<dbReference type="GO" id="GO:0008270">
    <property type="term" value="F:zinc ion binding"/>
    <property type="evidence" value="ECO:0007669"/>
    <property type="project" value="UniProtKB-KW"/>
</dbReference>
<evidence type="ECO:0000313" key="4">
    <source>
        <dbReference type="EMBL" id="CAF3753048.1"/>
    </source>
</evidence>
<reference evidence="3" key="1">
    <citation type="submission" date="2021-02" db="EMBL/GenBank/DDBJ databases">
        <authorList>
            <person name="Nowell W R."/>
        </authorList>
    </citation>
    <scope>NUCLEOTIDE SEQUENCE</scope>
</reference>
<evidence type="ECO:0000313" key="3">
    <source>
        <dbReference type="EMBL" id="CAF0982505.1"/>
    </source>
</evidence>
<evidence type="ECO:0000259" key="2">
    <source>
        <dbReference type="PROSITE" id="PS50966"/>
    </source>
</evidence>
<dbReference type="EMBL" id="CAJOBA010005734">
    <property type="protein sequence ID" value="CAF3753048.1"/>
    <property type="molecule type" value="Genomic_DNA"/>
</dbReference>